<organism evidence="3 4">
    <name type="scientific">Salibacterium salarium</name>
    <dbReference type="NCBI Taxonomy" id="284579"/>
    <lineage>
        <taxon>Bacteria</taxon>
        <taxon>Bacillati</taxon>
        <taxon>Bacillota</taxon>
        <taxon>Bacilli</taxon>
        <taxon>Bacillales</taxon>
        <taxon>Bacillaceae</taxon>
    </lineage>
</organism>
<feature type="transmembrane region" description="Helical" evidence="1">
    <location>
        <begin position="16"/>
        <end position="49"/>
    </location>
</feature>
<dbReference type="Proteomes" id="UP000275076">
    <property type="component" value="Unassembled WGS sequence"/>
</dbReference>
<keyword evidence="1" id="KW-0472">Membrane</keyword>
<evidence type="ECO:0000256" key="1">
    <source>
        <dbReference type="SAM" id="Phobius"/>
    </source>
</evidence>
<dbReference type="OrthoDB" id="1955244at2"/>
<evidence type="ECO:0000259" key="2">
    <source>
        <dbReference type="Pfam" id="PF13828"/>
    </source>
</evidence>
<dbReference type="RefSeq" id="WP_125555325.1">
    <property type="nucleotide sequence ID" value="NZ_RBVX01000005.1"/>
</dbReference>
<keyword evidence="1" id="KW-1133">Transmembrane helix</keyword>
<dbReference type="AlphaFoldDB" id="A0A3R9P6U8"/>
<protein>
    <submittedName>
        <fullName evidence="3">DUF4190 domain-containing protein</fullName>
    </submittedName>
</protein>
<feature type="transmembrane region" description="Helical" evidence="1">
    <location>
        <begin position="61"/>
        <end position="88"/>
    </location>
</feature>
<sequence length="94" mass="9761">MNDNSNSTVSNGKATAAVILGILSIVTIVITGLGIILGVIGLILGIIGLKEINRFKQEGRKTAVAGIICSSFGILLPIFLIVISYIAFMNPTSS</sequence>
<comment type="caution">
    <text evidence="3">The sequence shown here is derived from an EMBL/GenBank/DDBJ whole genome shotgun (WGS) entry which is preliminary data.</text>
</comment>
<reference evidence="3 4" key="1">
    <citation type="submission" date="2018-10" db="EMBL/GenBank/DDBJ databases">
        <title>Draft genome sequence of Bacillus salarius IM0101, isolated from a hypersaline soil in Inner Mongolia, China.</title>
        <authorList>
            <person name="Yamprayoonswat W."/>
            <person name="Boonvisut S."/>
            <person name="Jumpathong W."/>
            <person name="Sittihan S."/>
            <person name="Ruangsuj P."/>
            <person name="Wanthongcharoen S."/>
            <person name="Thongpramul N."/>
            <person name="Pimmason S."/>
            <person name="Yu B."/>
            <person name="Yasawong M."/>
        </authorList>
    </citation>
    <scope>NUCLEOTIDE SEQUENCE [LARGE SCALE GENOMIC DNA]</scope>
    <source>
        <strain evidence="3 4">IM0101</strain>
    </source>
</reference>
<name>A0A3R9P6U8_9BACI</name>
<proteinExistence type="predicted"/>
<gene>
    <name evidence="3" type="ORF">D7Z54_08080</name>
</gene>
<evidence type="ECO:0000313" key="3">
    <source>
        <dbReference type="EMBL" id="RSL34056.1"/>
    </source>
</evidence>
<feature type="domain" description="DUF4190" evidence="2">
    <location>
        <begin position="14"/>
        <end position="79"/>
    </location>
</feature>
<dbReference type="Pfam" id="PF13828">
    <property type="entry name" value="DUF4190"/>
    <property type="match status" value="1"/>
</dbReference>
<keyword evidence="1" id="KW-0812">Transmembrane</keyword>
<keyword evidence="4" id="KW-1185">Reference proteome</keyword>
<dbReference type="InterPro" id="IPR025241">
    <property type="entry name" value="DUF4190"/>
</dbReference>
<dbReference type="EMBL" id="RBVX01000005">
    <property type="protein sequence ID" value="RSL34056.1"/>
    <property type="molecule type" value="Genomic_DNA"/>
</dbReference>
<evidence type="ECO:0000313" key="4">
    <source>
        <dbReference type="Proteomes" id="UP000275076"/>
    </source>
</evidence>
<accession>A0A3R9P6U8</accession>